<protein>
    <submittedName>
        <fullName evidence="7">Probable serine/threonine-protein kinase PBL7 isoform X1</fullName>
    </submittedName>
</protein>
<organism evidence="6 7">
    <name type="scientific">Solanum pennellii</name>
    <name type="common">Tomato</name>
    <name type="synonym">Lycopersicon pennellii</name>
    <dbReference type="NCBI Taxonomy" id="28526"/>
    <lineage>
        <taxon>Eukaryota</taxon>
        <taxon>Viridiplantae</taxon>
        <taxon>Streptophyta</taxon>
        <taxon>Embryophyta</taxon>
        <taxon>Tracheophyta</taxon>
        <taxon>Spermatophyta</taxon>
        <taxon>Magnoliopsida</taxon>
        <taxon>eudicotyledons</taxon>
        <taxon>Gunneridae</taxon>
        <taxon>Pentapetalae</taxon>
        <taxon>asterids</taxon>
        <taxon>lamiids</taxon>
        <taxon>Solanales</taxon>
        <taxon>Solanaceae</taxon>
        <taxon>Solanoideae</taxon>
        <taxon>Solaneae</taxon>
        <taxon>Solanum</taxon>
        <taxon>Solanum subgen. Lycopersicon</taxon>
    </lineage>
</organism>
<feature type="domain" description="Protein kinase" evidence="5">
    <location>
        <begin position="41"/>
        <end position="325"/>
    </location>
</feature>
<dbReference type="PANTHER" id="PTHR47985:SF33">
    <property type="entry name" value="SERINE_THREONINE-PROTEIN KINASE CDL1-LIKE ISOFORM X1"/>
    <property type="match status" value="1"/>
</dbReference>
<dbReference type="PANTHER" id="PTHR47985">
    <property type="entry name" value="OS07G0668900 PROTEIN"/>
    <property type="match status" value="1"/>
</dbReference>
<dbReference type="PROSITE" id="PS50011">
    <property type="entry name" value="PROTEIN_KINASE_DOM"/>
    <property type="match status" value="1"/>
</dbReference>
<keyword evidence="6" id="KW-1185">Reference proteome</keyword>
<keyword evidence="2" id="KW-0723">Serine/threonine-protein kinase</keyword>
<sequence>MKCFSCTGQWKKTSPEVDRRRPVAAVKIFKFEELAAATSNFHEDCLLGENDYGRVYKGKIDSKQDVAIQKKDHDRRRNFLVEICMLSWLRHPNIVSLAGYCADGDHRLLVYENVQLGSLKEHLHVKFSADSAPDKKQLDWNTRMKIASEAAKGLEYLHDKQQPTVIHRGINCSNILLGEGYQAKLSGFGFAKLGPPDGKTHVSAIFEGNYGHQAPEHATICEVSVQTGLLSVKTDVYSFGVVLLEIITGREDIGNPKSGEESSLIAWAKPLIKDNKFSEMADPALQGHYPATGLKQAVLVASTCVQKQPHTRPTMAEVVTSLTYIAQGKYDSVTQALYNPVLSDGN</sequence>
<proteinExistence type="predicted"/>
<gene>
    <name evidence="7" type="primary">LOC107032585</name>
</gene>
<evidence type="ECO:0000313" key="6">
    <source>
        <dbReference type="Proteomes" id="UP000694930"/>
    </source>
</evidence>
<evidence type="ECO:0000259" key="5">
    <source>
        <dbReference type="PROSITE" id="PS50011"/>
    </source>
</evidence>
<dbReference type="GeneID" id="107032585"/>
<accession>A0ABM1HSH4</accession>
<keyword evidence="7" id="KW-0808">Transferase</keyword>
<reference evidence="6" key="1">
    <citation type="journal article" date="2014" name="Nat. Genet.">
        <title>The genome of the stress-tolerant wild tomato species Solanum pennellii.</title>
        <authorList>
            <person name="Bolger A."/>
            <person name="Scossa F."/>
            <person name="Bolger M.E."/>
            <person name="Lanz C."/>
            <person name="Maumus F."/>
            <person name="Tohge T."/>
            <person name="Quesneville H."/>
            <person name="Alseekh S."/>
            <person name="Sorensen I."/>
            <person name="Lichtenstein G."/>
            <person name="Fich E.A."/>
            <person name="Conte M."/>
            <person name="Keller H."/>
            <person name="Schneeberger K."/>
            <person name="Schwacke R."/>
            <person name="Ofner I."/>
            <person name="Vrebalov J."/>
            <person name="Xu Y."/>
            <person name="Osorio S."/>
            <person name="Aflitos S.A."/>
            <person name="Schijlen E."/>
            <person name="Jimenez-Gomez J.M."/>
            <person name="Ryngajllo M."/>
            <person name="Kimura S."/>
            <person name="Kumar R."/>
            <person name="Koenig D."/>
            <person name="Headland L.R."/>
            <person name="Maloof J.N."/>
            <person name="Sinha N."/>
            <person name="van Ham R.C."/>
            <person name="Lankhorst R.K."/>
            <person name="Mao L."/>
            <person name="Vogel A."/>
            <person name="Arsova B."/>
            <person name="Panstruga R."/>
            <person name="Fei Z."/>
            <person name="Rose J.K."/>
            <person name="Zamir D."/>
            <person name="Carrari F."/>
            <person name="Giovannoni J.J."/>
            <person name="Weigel D."/>
            <person name="Usadel B."/>
            <person name="Fernie A.R."/>
        </authorList>
    </citation>
    <scope>NUCLEOTIDE SEQUENCE [LARGE SCALE GENOMIC DNA]</scope>
    <source>
        <strain evidence="6">cv. LA0716</strain>
    </source>
</reference>
<evidence type="ECO:0000256" key="4">
    <source>
        <dbReference type="ARBA" id="ARBA00023288"/>
    </source>
</evidence>
<comment type="subcellular location">
    <subcellularLocation>
        <location evidence="1">Cell membrane</location>
        <topology evidence="1">Lipid-anchor</topology>
    </subcellularLocation>
</comment>
<dbReference type="InterPro" id="IPR000719">
    <property type="entry name" value="Prot_kinase_dom"/>
</dbReference>
<evidence type="ECO:0000256" key="3">
    <source>
        <dbReference type="ARBA" id="ARBA00023136"/>
    </source>
</evidence>
<dbReference type="InterPro" id="IPR011009">
    <property type="entry name" value="Kinase-like_dom_sf"/>
</dbReference>
<dbReference type="Pfam" id="PF07714">
    <property type="entry name" value="PK_Tyr_Ser-Thr"/>
    <property type="match status" value="1"/>
</dbReference>
<dbReference type="Gene3D" id="1.10.510.10">
    <property type="entry name" value="Transferase(Phosphotransferase) domain 1"/>
    <property type="match status" value="1"/>
</dbReference>
<dbReference type="GO" id="GO:0016301">
    <property type="term" value="F:kinase activity"/>
    <property type="evidence" value="ECO:0007669"/>
    <property type="project" value="UniProtKB-KW"/>
</dbReference>
<dbReference type="Proteomes" id="UP000694930">
    <property type="component" value="Chromosome 10"/>
</dbReference>
<dbReference type="InterPro" id="IPR001245">
    <property type="entry name" value="Ser-Thr/Tyr_kinase_cat_dom"/>
</dbReference>
<keyword evidence="3" id="KW-0472">Membrane</keyword>
<keyword evidence="4" id="KW-0449">Lipoprotein</keyword>
<reference evidence="7" key="2">
    <citation type="submission" date="2025-08" db="UniProtKB">
        <authorList>
            <consortium name="RefSeq"/>
        </authorList>
    </citation>
    <scope>IDENTIFICATION</scope>
</reference>
<keyword evidence="7" id="KW-0418">Kinase</keyword>
<evidence type="ECO:0000256" key="2">
    <source>
        <dbReference type="ARBA" id="ARBA00022527"/>
    </source>
</evidence>
<dbReference type="Gene3D" id="3.30.200.20">
    <property type="entry name" value="Phosphorylase Kinase, domain 1"/>
    <property type="match status" value="1"/>
</dbReference>
<name>A0ABM1HSH4_SOLPN</name>
<dbReference type="SUPFAM" id="SSF56112">
    <property type="entry name" value="Protein kinase-like (PK-like)"/>
    <property type="match status" value="1"/>
</dbReference>
<evidence type="ECO:0000256" key="1">
    <source>
        <dbReference type="ARBA" id="ARBA00004193"/>
    </source>
</evidence>
<dbReference type="RefSeq" id="XP_015089668.1">
    <property type="nucleotide sequence ID" value="XM_015234182.2"/>
</dbReference>
<evidence type="ECO:0000313" key="7">
    <source>
        <dbReference type="RefSeq" id="XP_015089668.1"/>
    </source>
</evidence>